<dbReference type="Proteomes" id="UP000596857">
    <property type="component" value="Unassembled WGS sequence"/>
</dbReference>
<feature type="domain" description="Methyltransferase" evidence="2">
    <location>
        <begin position="50"/>
        <end position="139"/>
    </location>
</feature>
<protein>
    <submittedName>
        <fullName evidence="3">Methyltransferase domain-containing protein</fullName>
    </submittedName>
</protein>
<comment type="caution">
    <text evidence="3">The sequence shown here is derived from an EMBL/GenBank/DDBJ whole genome shotgun (WGS) entry which is preliminary data.</text>
</comment>
<feature type="coiled-coil region" evidence="1">
    <location>
        <begin position="219"/>
        <end position="295"/>
    </location>
</feature>
<dbReference type="RefSeq" id="WP_171717086.1">
    <property type="nucleotide sequence ID" value="NZ_WHOB01000023.1"/>
</dbReference>
<dbReference type="InterPro" id="IPR025714">
    <property type="entry name" value="Methyltranfer_dom"/>
</dbReference>
<accession>A0ABX1YDW1</accession>
<reference evidence="3 4" key="1">
    <citation type="submission" date="2019-10" db="EMBL/GenBank/DDBJ databases">
        <title>Description of Paenibacillus terricola sp. nov.</title>
        <authorList>
            <person name="Carlier A."/>
            <person name="Qi S."/>
        </authorList>
    </citation>
    <scope>NUCLEOTIDE SEQUENCE [LARGE SCALE GENOMIC DNA]</scope>
    <source>
        <strain evidence="3 4">LMG 31459</strain>
    </source>
</reference>
<dbReference type="PANTHER" id="PTHR43861">
    <property type="entry name" value="TRANS-ACONITATE 2-METHYLTRANSFERASE-RELATED"/>
    <property type="match status" value="1"/>
</dbReference>
<dbReference type="Gene3D" id="3.40.50.150">
    <property type="entry name" value="Vaccinia Virus protein VP39"/>
    <property type="match status" value="1"/>
</dbReference>
<gene>
    <name evidence="3" type="ORF">GC101_09770</name>
</gene>
<dbReference type="SUPFAM" id="SSF53335">
    <property type="entry name" value="S-adenosyl-L-methionine-dependent methyltransferases"/>
    <property type="match status" value="1"/>
</dbReference>
<dbReference type="EMBL" id="WHOB01000023">
    <property type="protein sequence ID" value="NOU79167.1"/>
    <property type="molecule type" value="Genomic_DNA"/>
</dbReference>
<dbReference type="Gene3D" id="3.40.50.2000">
    <property type="entry name" value="Glycogen Phosphorylase B"/>
    <property type="match status" value="1"/>
</dbReference>
<dbReference type="Pfam" id="PF13847">
    <property type="entry name" value="Methyltransf_31"/>
    <property type="match status" value="1"/>
</dbReference>
<dbReference type="InterPro" id="IPR029063">
    <property type="entry name" value="SAM-dependent_MTases_sf"/>
</dbReference>
<dbReference type="GO" id="GO:0032259">
    <property type="term" value="P:methylation"/>
    <property type="evidence" value="ECO:0007669"/>
    <property type="project" value="UniProtKB-KW"/>
</dbReference>
<dbReference type="GO" id="GO:0008168">
    <property type="term" value="F:methyltransferase activity"/>
    <property type="evidence" value="ECO:0007669"/>
    <property type="project" value="UniProtKB-KW"/>
</dbReference>
<name>A0ABX1YDW1_9BACL</name>
<keyword evidence="3" id="KW-0489">Methyltransferase</keyword>
<dbReference type="CDD" id="cd02440">
    <property type="entry name" value="AdoMet_MTases"/>
    <property type="match status" value="1"/>
</dbReference>
<keyword evidence="1" id="KW-0175">Coiled coil</keyword>
<keyword evidence="3" id="KW-0808">Transferase</keyword>
<organism evidence="3 4">
    <name type="scientific">Paenibacillus phytohabitans</name>
    <dbReference type="NCBI Taxonomy" id="2654978"/>
    <lineage>
        <taxon>Bacteria</taxon>
        <taxon>Bacillati</taxon>
        <taxon>Bacillota</taxon>
        <taxon>Bacilli</taxon>
        <taxon>Bacillales</taxon>
        <taxon>Paenibacillaceae</taxon>
        <taxon>Paenibacillus</taxon>
    </lineage>
</organism>
<keyword evidence="4" id="KW-1185">Reference proteome</keyword>
<sequence>MENEFTVNSKEYWDTRFETNWDSYSGREQTLYFGGIAIEMLPDWFKNVLSEGVTFADVGCAEGDCTNFFSKLFPNTDFTGIDFSESAIRKAKEYYPEQTFIQADIKSIDKKFDVVFSSNTLEHFINPFDIIRDLFRISSQYTVVLIPFQEYERFSEHFHTFDYKDFNVEYNGFTVVYAQEYDCSIKENIFWAGKQLLVIYERNQENQKRKKDVTLKDYINSLTYNYSDLKKELKGIQLENTSLKENNKKLEINLNHLIETNKEQLALIHTNIINTDKLNDEKIRYIEQVNSLENELNTSISQNLASKEKLDFFDKQEKWLIAEKYRLDTEINEIKSSNIYKISRKYYKIRDNVPIVKHVYKGLRIWKRHGFYALCRQIKHKITKPTPQNKVNKNIETLYSNINEKYQENKINGLFIIPSAFEFDELYNQRTINLAKYSSKDNKAVLFVVWQWNKNEIIPGAFKEVYPNVFQIPLFEFTENIEKLQLMNEISNRKAILNIPSEQWNTALYRIKELGYSTIYDIMDDWEEFNKVGQAAWYNKQLEEEMIINVDSVVAVSPPLSEKFSFLRTDIICIGNGYYDDLLGENNKYISRKNNTSNKITVGYFGHLTESWFDWQLVESMLKNEKIFVEIIGYGAKEATINNLKKYSNFKYIGKVEPKNLYKYIQNWDIGMIPFKKSKLSEAVDPIKIYEYIYFGLKVVVTGIPHLELFPNTLLYSDEIPIADFIYKVYKDPIENNDLVVETFLNESSWDQRFKKMMEYKNIYNTEIYHYETAKNS</sequence>
<proteinExistence type="predicted"/>
<evidence type="ECO:0000256" key="1">
    <source>
        <dbReference type="SAM" id="Coils"/>
    </source>
</evidence>
<evidence type="ECO:0000313" key="3">
    <source>
        <dbReference type="EMBL" id="NOU79167.1"/>
    </source>
</evidence>
<dbReference type="PANTHER" id="PTHR43861:SF1">
    <property type="entry name" value="TRANS-ACONITATE 2-METHYLTRANSFERASE"/>
    <property type="match status" value="1"/>
</dbReference>
<evidence type="ECO:0000259" key="2">
    <source>
        <dbReference type="Pfam" id="PF13847"/>
    </source>
</evidence>
<dbReference type="SUPFAM" id="SSF53756">
    <property type="entry name" value="UDP-Glycosyltransferase/glycogen phosphorylase"/>
    <property type="match status" value="1"/>
</dbReference>
<evidence type="ECO:0000313" key="4">
    <source>
        <dbReference type="Proteomes" id="UP000596857"/>
    </source>
</evidence>